<feature type="signal peptide" evidence="1">
    <location>
        <begin position="1"/>
        <end position="23"/>
    </location>
</feature>
<evidence type="ECO:0000313" key="2">
    <source>
        <dbReference type="EMBL" id="AYV99568.1"/>
    </source>
</evidence>
<reference evidence="2" key="1">
    <citation type="journal article" date="2018" name="Toxins">
        <title>Buzz kill: function and proteomic composition of venom from the giant assassin fly Dolopus genitalis (Diptera: Asilidae).</title>
        <authorList>
            <person name="Walker A.A."/>
            <person name="Dobson J."/>
            <person name="Jin J."/>
            <person name="Robinson S.D."/>
            <person name="Herzig V."/>
            <person name="Vetter I."/>
            <person name="King G.F."/>
            <person name="Fry B.G."/>
        </authorList>
    </citation>
    <scope>NUCLEOTIDE SEQUENCE</scope>
    <source>
        <strain evidence="2">U-Asilidin2-Dg47</strain>
        <tissue evidence="2">Venom/thoracic glands</tissue>
    </source>
</reference>
<sequence length="275" mass="30908">MKLTIGFLLLVVVLQCMTTPAESKSLQKKASEVFNKAVNKIKEAVNKLKTEAKAFFQKAKEGIKKGLSAMKEKLKTLPDKAMRAVFQGLHDAIEKARKKLKETNEVADEKFYKAMKKAHDKFFDVTSQIEKFVTKQKEAITKKQEKEKATEILDDFVIRSSEKIESCSDAALGPVKDLYERTKAVINGSVDKMENILKASRECMDAVSKIVKCAPEIARNAKKQLSDLGNELLELKSKLLGVAMNEVTNFICIGRTRTDVELDKMSVKSRIDDIK</sequence>
<dbReference type="SUPFAM" id="SSF58113">
    <property type="entry name" value="Apolipoprotein A-I"/>
    <property type="match status" value="1"/>
</dbReference>
<dbReference type="AlphaFoldDB" id="A0A3G5BIF8"/>
<name>A0A3G5BIF8_DOLGE</name>
<protein>
    <submittedName>
        <fullName evidence="2">Venom polypeptide</fullName>
    </submittedName>
</protein>
<dbReference type="EMBL" id="MK075165">
    <property type="protein sequence ID" value="AYV99568.1"/>
    <property type="molecule type" value="mRNA"/>
</dbReference>
<organism evidence="2">
    <name type="scientific">Dolopus genitalis</name>
    <name type="common">Giant Australian assassin fly</name>
    <name type="synonym">Asilus genitalis</name>
    <dbReference type="NCBI Taxonomy" id="2488630"/>
    <lineage>
        <taxon>Eukaryota</taxon>
        <taxon>Metazoa</taxon>
        <taxon>Ecdysozoa</taxon>
        <taxon>Arthropoda</taxon>
        <taxon>Hexapoda</taxon>
        <taxon>Insecta</taxon>
        <taxon>Pterygota</taxon>
        <taxon>Neoptera</taxon>
        <taxon>Endopterygota</taxon>
        <taxon>Diptera</taxon>
        <taxon>Brachycera</taxon>
        <taxon>Muscomorpha</taxon>
        <taxon>Asiloidea</taxon>
        <taxon>Asilidae</taxon>
        <taxon>Asilinae</taxon>
        <taxon>Dolopus</taxon>
    </lineage>
</organism>
<accession>A0A3G5BIF8</accession>
<keyword evidence="1" id="KW-0732">Signal</keyword>
<feature type="chain" id="PRO_5018031120" evidence="1">
    <location>
        <begin position="24"/>
        <end position="275"/>
    </location>
</feature>
<evidence type="ECO:0000256" key="1">
    <source>
        <dbReference type="SAM" id="SignalP"/>
    </source>
</evidence>
<proteinExistence type="evidence at transcript level"/>